<proteinExistence type="predicted"/>
<comment type="caution">
    <text evidence="2">The sequence shown here is derived from an EMBL/GenBank/DDBJ whole genome shotgun (WGS) entry which is preliminary data.</text>
</comment>
<sequence length="145" mass="16374">MFLISLAMRPAAAVYNWCQRWLPSNRLVTLLRTRRGHRWGVPAVLLGALYFVVGIGCYGAVRLGHTEWLYLGMLVFWWTALKLAVHGVTATIRLLIARGHENLAVRAAIRNERRIAVAEGRTAPTHTVAERRRITGDVRHTLLAQ</sequence>
<feature type="transmembrane region" description="Helical" evidence="1">
    <location>
        <begin position="39"/>
        <end position="61"/>
    </location>
</feature>
<dbReference type="RefSeq" id="WP_337318622.1">
    <property type="nucleotide sequence ID" value="NZ_JBBDGN010000004.1"/>
</dbReference>
<evidence type="ECO:0000313" key="2">
    <source>
        <dbReference type="EMBL" id="MEJ1091264.1"/>
    </source>
</evidence>
<dbReference type="EMBL" id="JBBDGN010000004">
    <property type="protein sequence ID" value="MEJ1091264.1"/>
    <property type="molecule type" value="Genomic_DNA"/>
</dbReference>
<gene>
    <name evidence="2" type="ORF">WDU93_06100</name>
</gene>
<keyword evidence="1" id="KW-0472">Membrane</keyword>
<dbReference type="Proteomes" id="UP001366085">
    <property type="component" value="Unassembled WGS sequence"/>
</dbReference>
<keyword evidence="3" id="KW-1185">Reference proteome</keyword>
<evidence type="ECO:0000313" key="3">
    <source>
        <dbReference type="Proteomes" id="UP001366085"/>
    </source>
</evidence>
<keyword evidence="1" id="KW-1133">Transmembrane helix</keyword>
<name>A0ABU8LK94_9MICO</name>
<protein>
    <recommendedName>
        <fullName evidence="4">Sulfate permease</fullName>
    </recommendedName>
</protein>
<evidence type="ECO:0008006" key="4">
    <source>
        <dbReference type="Google" id="ProtNLM"/>
    </source>
</evidence>
<accession>A0ABU8LK94</accession>
<organism evidence="2 3">
    <name type="scientific">Microbacterium istanbulense</name>
    <dbReference type="NCBI Taxonomy" id="3122049"/>
    <lineage>
        <taxon>Bacteria</taxon>
        <taxon>Bacillati</taxon>
        <taxon>Actinomycetota</taxon>
        <taxon>Actinomycetes</taxon>
        <taxon>Micrococcales</taxon>
        <taxon>Microbacteriaceae</taxon>
        <taxon>Microbacterium</taxon>
    </lineage>
</organism>
<feature type="transmembrane region" description="Helical" evidence="1">
    <location>
        <begin position="73"/>
        <end position="96"/>
    </location>
</feature>
<reference evidence="2 3" key="1">
    <citation type="submission" date="2024-02" db="EMBL/GenBank/DDBJ databases">
        <authorList>
            <person name="Saticioglu I.B."/>
        </authorList>
    </citation>
    <scope>NUCLEOTIDE SEQUENCE [LARGE SCALE GENOMIC DNA]</scope>
    <source>
        <strain evidence="2 3">Mu-43</strain>
    </source>
</reference>
<evidence type="ECO:0000256" key="1">
    <source>
        <dbReference type="SAM" id="Phobius"/>
    </source>
</evidence>
<keyword evidence="1" id="KW-0812">Transmembrane</keyword>